<dbReference type="EMBL" id="FP929072">
    <property type="protein sequence ID" value="CBX91273.1"/>
    <property type="molecule type" value="Genomic_DNA"/>
</dbReference>
<sequence>MTIMLELKQGKGNLGSRILKCGVCKGRDFGTAYCTCICDGFGKEYNLAQSPSCSLLFLFTLAVPAILILFNLNPLFNTRPPFSPPPLPLLLSHNPDPLRPNTSTLAPTLKQPTPTPINRTRNCIPLAPARRARPLRHTVLVAHPGPVATAGFLVAHGVPAELGGARVEGGVGVGVGDSRWGGVGDGGCGGGDADSGEEEGGEVCEVHVG</sequence>
<keyword evidence="2" id="KW-0812">Transmembrane</keyword>
<name>E4ZJ03_LEPMJ</name>
<evidence type="ECO:0000313" key="4">
    <source>
        <dbReference type="Proteomes" id="UP000002668"/>
    </source>
</evidence>
<organism evidence="4">
    <name type="scientific">Leptosphaeria maculans (strain JN3 / isolate v23.1.3 / race Av1-4-5-6-7-8)</name>
    <name type="common">Blackleg fungus</name>
    <name type="synonym">Phoma lingam</name>
    <dbReference type="NCBI Taxonomy" id="985895"/>
    <lineage>
        <taxon>Eukaryota</taxon>
        <taxon>Fungi</taxon>
        <taxon>Dikarya</taxon>
        <taxon>Ascomycota</taxon>
        <taxon>Pezizomycotina</taxon>
        <taxon>Dothideomycetes</taxon>
        <taxon>Pleosporomycetidae</taxon>
        <taxon>Pleosporales</taxon>
        <taxon>Pleosporineae</taxon>
        <taxon>Leptosphaeriaceae</taxon>
        <taxon>Plenodomus</taxon>
        <taxon>Plenodomus lingam/Leptosphaeria maculans species complex</taxon>
    </lineage>
</organism>
<accession>E4ZJ03</accession>
<dbReference type="VEuPathDB" id="FungiDB:LEMA_P067810.1"/>
<reference evidence="4" key="1">
    <citation type="journal article" date="2011" name="Nat. Commun.">
        <title>Effector diversification within compartments of the Leptosphaeria maculans genome affected by Repeat-Induced Point mutations.</title>
        <authorList>
            <person name="Rouxel T."/>
            <person name="Grandaubert J."/>
            <person name="Hane J.K."/>
            <person name="Hoede C."/>
            <person name="van de Wouw A.P."/>
            <person name="Couloux A."/>
            <person name="Dominguez V."/>
            <person name="Anthouard V."/>
            <person name="Bally P."/>
            <person name="Bourras S."/>
            <person name="Cozijnsen A.J."/>
            <person name="Ciuffetti L.M."/>
            <person name="Degrave A."/>
            <person name="Dilmaghani A."/>
            <person name="Duret L."/>
            <person name="Fudal I."/>
            <person name="Goodwin S.B."/>
            <person name="Gout L."/>
            <person name="Glaser N."/>
            <person name="Linglin J."/>
            <person name="Kema G.H.J."/>
            <person name="Lapalu N."/>
            <person name="Lawrence C.B."/>
            <person name="May K."/>
            <person name="Meyer M."/>
            <person name="Ollivier B."/>
            <person name="Poulain J."/>
            <person name="Schoch C.L."/>
            <person name="Simon A."/>
            <person name="Spatafora J.W."/>
            <person name="Stachowiak A."/>
            <person name="Turgeon B.G."/>
            <person name="Tyler B.M."/>
            <person name="Vincent D."/>
            <person name="Weissenbach J."/>
            <person name="Amselem J."/>
            <person name="Quesneville H."/>
            <person name="Oliver R.P."/>
            <person name="Wincker P."/>
            <person name="Balesdent M.-H."/>
            <person name="Howlett B.J."/>
        </authorList>
    </citation>
    <scope>NUCLEOTIDE SEQUENCE [LARGE SCALE GENOMIC DNA]</scope>
    <source>
        <strain evidence="4">JN3 / isolate v23.1.3 / race Av1-4-5-6-7-8</strain>
    </source>
</reference>
<keyword evidence="4" id="KW-1185">Reference proteome</keyword>
<evidence type="ECO:0000313" key="3">
    <source>
        <dbReference type="EMBL" id="CBX91273.1"/>
    </source>
</evidence>
<keyword evidence="2" id="KW-0472">Membrane</keyword>
<keyword evidence="2" id="KW-1133">Transmembrane helix</keyword>
<feature type="region of interest" description="Disordered" evidence="1">
    <location>
        <begin position="187"/>
        <end position="209"/>
    </location>
</feature>
<evidence type="ECO:0000256" key="2">
    <source>
        <dbReference type="SAM" id="Phobius"/>
    </source>
</evidence>
<protein>
    <submittedName>
        <fullName evidence="3">Predicted protein</fullName>
    </submittedName>
</protein>
<dbReference type="HOGENOM" id="CLU_1315584_0_0_1"/>
<evidence type="ECO:0000256" key="1">
    <source>
        <dbReference type="SAM" id="MobiDB-lite"/>
    </source>
</evidence>
<dbReference type="Proteomes" id="UP000002668">
    <property type="component" value="Genome"/>
</dbReference>
<proteinExistence type="predicted"/>
<feature type="transmembrane region" description="Helical" evidence="2">
    <location>
        <begin position="55"/>
        <end position="76"/>
    </location>
</feature>
<dbReference type="AlphaFoldDB" id="E4ZJ03"/>
<dbReference type="InParanoid" id="E4ZJ03"/>
<gene>
    <name evidence="3" type="ORF">LEMA_P067810.1</name>
</gene>